<comment type="catalytic activity">
    <reaction evidence="6">
        <text>an N-(ADP-alpha-D-ribosyl)-thymidine in DNA + H2O = a thymidine in DNA + ADP-D-ribose</text>
        <dbReference type="Rhea" id="RHEA:71655"/>
        <dbReference type="Rhea" id="RHEA-COMP:13556"/>
        <dbReference type="Rhea" id="RHEA-COMP:18051"/>
        <dbReference type="ChEBI" id="CHEBI:15377"/>
        <dbReference type="ChEBI" id="CHEBI:57967"/>
        <dbReference type="ChEBI" id="CHEBI:137386"/>
        <dbReference type="ChEBI" id="CHEBI:191199"/>
    </reaction>
    <physiologicalReaction direction="left-to-right" evidence="6">
        <dbReference type="Rhea" id="RHEA:71656"/>
    </physiologicalReaction>
</comment>
<feature type="binding site" evidence="7">
    <location>
        <position position="51"/>
    </location>
    <ligand>
        <name>NAD(+)</name>
        <dbReference type="ChEBI" id="CHEBI:57540"/>
    </ligand>
</feature>
<dbReference type="Pfam" id="PF01661">
    <property type="entry name" value="Macro"/>
    <property type="match status" value="1"/>
</dbReference>
<dbReference type="AlphaFoldDB" id="A0A401IGX8"/>
<dbReference type="Gene3D" id="3.40.220.10">
    <property type="entry name" value="Leucine Aminopeptidase, subunit E, domain 1"/>
    <property type="match status" value="1"/>
</dbReference>
<feature type="domain" description="Macro" evidence="8">
    <location>
        <begin position="197"/>
        <end position="385"/>
    </location>
</feature>
<dbReference type="PROSITE" id="PS51154">
    <property type="entry name" value="MACRO"/>
    <property type="match status" value="1"/>
</dbReference>
<feature type="binding site" evidence="7">
    <location>
        <begin position="11"/>
        <end position="13"/>
    </location>
    <ligand>
        <name>NAD(+)</name>
        <dbReference type="ChEBI" id="CHEBI:57540"/>
    </ligand>
</feature>
<feature type="domain" description="DarT" evidence="9">
    <location>
        <begin position="7"/>
        <end position="198"/>
    </location>
</feature>
<dbReference type="GO" id="GO:0016779">
    <property type="term" value="F:nucleotidyltransferase activity"/>
    <property type="evidence" value="ECO:0007669"/>
    <property type="project" value="UniProtKB-UniRule"/>
</dbReference>
<comment type="caution">
    <text evidence="10">The sequence shown here is derived from an EMBL/GenBank/DDBJ whole genome shotgun (WGS) entry which is preliminary data.</text>
</comment>
<keyword evidence="3 7" id="KW-0808">Transferase</keyword>
<proteinExistence type="inferred from homology"/>
<dbReference type="InterPro" id="IPR043472">
    <property type="entry name" value="Macro_dom-like"/>
</dbReference>
<evidence type="ECO:0000313" key="10">
    <source>
        <dbReference type="EMBL" id="GBF80518.1"/>
    </source>
</evidence>
<accession>A0A401IGX8</accession>
<gene>
    <name evidence="10" type="ORF">AsFPU1_1919</name>
</gene>
<evidence type="ECO:0000313" key="11">
    <source>
        <dbReference type="Proteomes" id="UP000287247"/>
    </source>
</evidence>
<evidence type="ECO:0000256" key="3">
    <source>
        <dbReference type="ARBA" id="ARBA00022679"/>
    </source>
</evidence>
<keyword evidence="1 7" id="KW-1277">Toxin-antitoxin system</keyword>
<feature type="active site" evidence="7">
    <location>
        <position position="153"/>
    </location>
</feature>
<protein>
    <submittedName>
        <fullName evidence="10">Appr-1-p processing domain protein</fullName>
    </submittedName>
</protein>
<dbReference type="GO" id="GO:0003677">
    <property type="term" value="F:DNA binding"/>
    <property type="evidence" value="ECO:0007669"/>
    <property type="project" value="UniProtKB-UniRule"/>
</dbReference>
<evidence type="ECO:0000259" key="9">
    <source>
        <dbReference type="PROSITE" id="PS52018"/>
    </source>
</evidence>
<dbReference type="Proteomes" id="UP000287247">
    <property type="component" value="Unassembled WGS sequence"/>
</dbReference>
<dbReference type="GO" id="GO:0140291">
    <property type="term" value="P:peptidyl-glutamate ADP-deribosylation"/>
    <property type="evidence" value="ECO:0007669"/>
    <property type="project" value="TreeGrafter"/>
</dbReference>
<keyword evidence="5 7" id="KW-0238">DNA-binding</keyword>
<comment type="catalytic activity">
    <reaction evidence="7">
        <text>a thymidine in DNA + NAD(+) = an N-(ADP-alpha-D-ribosyl)-thymidine in DNA + nicotinamide + H(+)</text>
        <dbReference type="Rhea" id="RHEA:71651"/>
        <dbReference type="Rhea" id="RHEA-COMP:13556"/>
        <dbReference type="Rhea" id="RHEA-COMP:18051"/>
        <dbReference type="ChEBI" id="CHEBI:15378"/>
        <dbReference type="ChEBI" id="CHEBI:17154"/>
        <dbReference type="ChEBI" id="CHEBI:57540"/>
        <dbReference type="ChEBI" id="CHEBI:137386"/>
        <dbReference type="ChEBI" id="CHEBI:191199"/>
    </reaction>
</comment>
<dbReference type="PANTHER" id="PTHR12521:SF0">
    <property type="entry name" value="ADP-RIBOSE GLYCOHYDROLASE OARD1"/>
    <property type="match status" value="1"/>
</dbReference>
<comment type="similarity">
    <text evidence="7">Belongs to the DarT ADP-ribosyltransferase family.</text>
</comment>
<evidence type="ECO:0000256" key="5">
    <source>
        <dbReference type="ARBA" id="ARBA00023125"/>
    </source>
</evidence>
<organism evidence="10 11">
    <name type="scientific">Aphanothece sacrum FPU1</name>
    <dbReference type="NCBI Taxonomy" id="1920663"/>
    <lineage>
        <taxon>Bacteria</taxon>
        <taxon>Bacillati</taxon>
        <taxon>Cyanobacteriota</taxon>
        <taxon>Cyanophyceae</taxon>
        <taxon>Oscillatoriophycideae</taxon>
        <taxon>Chroococcales</taxon>
        <taxon>Aphanothecaceae</taxon>
        <taxon>Aphanothece</taxon>
    </lineage>
</organism>
<dbReference type="OrthoDB" id="9780211at2"/>
<sequence>MPKVDIKNLYYITHIENIPSILERGILSHQEVERLNIDFTPIYDHEIVSKRKDKSTGENDSLWNYANLYFQPRNPMMYRVVHEKDTRNIAIIAVKSNVLSEIGVRVTNGNAANNATEFYPSSEGRKVLEKNWKIIQNDWWNDSDGSKRIIMSECLVPRKIKSDFIDSIFVCDHHTQSKVKQLISNSNIPVIPEPTLFFKPISSQRIGTNISLIDGDMFFSKMHTLTISVNLQGIMGKGLASRTKYQFPDVYVFYQDACRKNEITAVQPCIYKRETSLDQELADLTSPLNTPNSVKWFLLFATKRTWRENSRLEDIEGGLDWLRKNARQQGIKSLALPALGCGLGNLTWSDVGPLMCSYLHDIGIHVAIYLPREAQILPEYLEESYLLRNLS</sequence>
<comment type="caution">
    <text evidence="7">Lacks conserved residue(s) required for the propagation of feature annotation.</text>
</comment>
<dbReference type="InterPro" id="IPR029494">
    <property type="entry name" value="DarT"/>
</dbReference>
<dbReference type="EMBL" id="BDQK01000008">
    <property type="protein sequence ID" value="GBF80518.1"/>
    <property type="molecule type" value="Genomic_DNA"/>
</dbReference>
<dbReference type="Pfam" id="PF14487">
    <property type="entry name" value="DarT"/>
    <property type="match status" value="1"/>
</dbReference>
<evidence type="ECO:0000256" key="6">
    <source>
        <dbReference type="ARBA" id="ARBA00035885"/>
    </source>
</evidence>
<reference evidence="11" key="1">
    <citation type="submission" date="2017-05" db="EMBL/GenBank/DDBJ databases">
        <title>Physiological properties and genetic analysis related to exopolysaccharide production of fresh-water unicellular cyanobacterium Aphanothece sacrum, Suizenji Nori, that has been cultured as a food source in Japan.</title>
        <authorList>
            <person name="Kanesaki Y."/>
            <person name="Yoshikawa S."/>
            <person name="Ohki K."/>
        </authorList>
    </citation>
    <scope>NUCLEOTIDE SEQUENCE [LARGE SCALE GENOMIC DNA]</scope>
    <source>
        <strain evidence="11">FPU1</strain>
    </source>
</reference>
<dbReference type="PANTHER" id="PTHR12521">
    <property type="entry name" value="PROTEIN C6ORF130"/>
    <property type="match status" value="1"/>
</dbReference>
<dbReference type="CDD" id="cd02901">
    <property type="entry name" value="Macro_Poa1p-like"/>
    <property type="match status" value="1"/>
</dbReference>
<keyword evidence="4 7" id="KW-0548">Nucleotidyltransferase</keyword>
<keyword evidence="11" id="KW-1185">Reference proteome</keyword>
<dbReference type="InterPro" id="IPR050892">
    <property type="entry name" value="ADP-ribose_metab_enzymes"/>
</dbReference>
<keyword evidence="2 7" id="KW-0328">Glycosyltransferase</keyword>
<evidence type="ECO:0000256" key="2">
    <source>
        <dbReference type="ARBA" id="ARBA00022676"/>
    </source>
</evidence>
<evidence type="ECO:0000256" key="4">
    <source>
        <dbReference type="ARBA" id="ARBA00022695"/>
    </source>
</evidence>
<evidence type="ECO:0000259" key="8">
    <source>
        <dbReference type="PROSITE" id="PS51154"/>
    </source>
</evidence>
<dbReference type="SUPFAM" id="SSF52949">
    <property type="entry name" value="Macro domain-like"/>
    <property type="match status" value="1"/>
</dbReference>
<evidence type="ECO:0000256" key="7">
    <source>
        <dbReference type="PROSITE-ProRule" id="PRU01362"/>
    </source>
</evidence>
<dbReference type="RefSeq" id="WP_124976118.1">
    <property type="nucleotide sequence ID" value="NZ_BDQK01000008.1"/>
</dbReference>
<evidence type="ECO:0000256" key="1">
    <source>
        <dbReference type="ARBA" id="ARBA00022649"/>
    </source>
</evidence>
<feature type="active site" description="Proton acceptor" evidence="7">
    <location>
        <position position="51"/>
    </location>
</feature>
<dbReference type="PROSITE" id="PS52018">
    <property type="entry name" value="DART"/>
    <property type="match status" value="1"/>
</dbReference>
<name>A0A401IGX8_APHSA</name>
<dbReference type="InterPro" id="IPR002589">
    <property type="entry name" value="Macro_dom"/>
</dbReference>
<dbReference type="GO" id="GO:0016757">
    <property type="term" value="F:glycosyltransferase activity"/>
    <property type="evidence" value="ECO:0007669"/>
    <property type="project" value="UniProtKB-UniRule"/>
</dbReference>